<dbReference type="Proteomes" id="UP001375240">
    <property type="component" value="Unassembled WGS sequence"/>
</dbReference>
<dbReference type="AlphaFoldDB" id="A0AAV9U7D3"/>
<accession>A0AAV9U7D3</accession>
<feature type="region of interest" description="Disordered" evidence="1">
    <location>
        <begin position="26"/>
        <end position="57"/>
    </location>
</feature>
<evidence type="ECO:0000313" key="3">
    <source>
        <dbReference type="Proteomes" id="UP001375240"/>
    </source>
</evidence>
<sequence length="185" mass="20671">MTKNPVFDPSELENSTVAVFREEFDSEESCLSNGDEQSTEPISEETLELRGEDPPEPGSVYIISESDTSNVITNESGRINLSEFGGVPKKSQKWVCCRSGGWLGFTNDAGDATVYLGHDIRGVLICTATWHLPWEHFCVRKRAAGGFEILMRHWLGMQPVGHRYDGALLGKREDADTWWNFTKVG</sequence>
<gene>
    <name evidence="2" type="ORF">TWF696_002109</name>
</gene>
<feature type="compositionally biased region" description="Polar residues" evidence="1">
    <location>
        <begin position="29"/>
        <end position="41"/>
    </location>
</feature>
<protein>
    <submittedName>
        <fullName evidence="2">Uncharacterized protein</fullName>
    </submittedName>
</protein>
<comment type="caution">
    <text evidence="2">The sequence shown here is derived from an EMBL/GenBank/DDBJ whole genome shotgun (WGS) entry which is preliminary data.</text>
</comment>
<evidence type="ECO:0000313" key="2">
    <source>
        <dbReference type="EMBL" id="KAK6336560.1"/>
    </source>
</evidence>
<dbReference type="PANTHER" id="PTHR39697:SF1">
    <property type="entry name" value="RICIN B LECTIN DOMAIN-CONTAINING PROTEIN"/>
    <property type="match status" value="1"/>
</dbReference>
<organism evidence="2 3">
    <name type="scientific">Orbilia brochopaga</name>
    <dbReference type="NCBI Taxonomy" id="3140254"/>
    <lineage>
        <taxon>Eukaryota</taxon>
        <taxon>Fungi</taxon>
        <taxon>Dikarya</taxon>
        <taxon>Ascomycota</taxon>
        <taxon>Pezizomycotina</taxon>
        <taxon>Orbiliomycetes</taxon>
        <taxon>Orbiliales</taxon>
        <taxon>Orbiliaceae</taxon>
        <taxon>Orbilia</taxon>
    </lineage>
</organism>
<dbReference type="PANTHER" id="PTHR39697">
    <property type="entry name" value="RICIN B LECTIN DOMAIN-CONTAINING PROTEIN-RELATED"/>
    <property type="match status" value="1"/>
</dbReference>
<evidence type="ECO:0000256" key="1">
    <source>
        <dbReference type="SAM" id="MobiDB-lite"/>
    </source>
</evidence>
<reference evidence="2 3" key="1">
    <citation type="submission" date="2019-10" db="EMBL/GenBank/DDBJ databases">
        <authorList>
            <person name="Palmer J.M."/>
        </authorList>
    </citation>
    <scope>NUCLEOTIDE SEQUENCE [LARGE SCALE GENOMIC DNA]</scope>
    <source>
        <strain evidence="2 3">TWF696</strain>
    </source>
</reference>
<proteinExistence type="predicted"/>
<dbReference type="EMBL" id="JAVHNQ010000011">
    <property type="protein sequence ID" value="KAK6336560.1"/>
    <property type="molecule type" value="Genomic_DNA"/>
</dbReference>
<keyword evidence="3" id="KW-1185">Reference proteome</keyword>
<name>A0AAV9U7D3_9PEZI</name>